<evidence type="ECO:0000313" key="1">
    <source>
        <dbReference type="Proteomes" id="UP000095286"/>
    </source>
</evidence>
<protein>
    <submittedName>
        <fullName evidence="2">ULP_PROTEASE domain-containing protein</fullName>
    </submittedName>
</protein>
<name>A0AC35THH7_9BILA</name>
<dbReference type="Proteomes" id="UP000095286">
    <property type="component" value="Unplaced"/>
</dbReference>
<sequence length="936" mass="107825">MHKYNDLADFDNKSSIDHEDRLQAQLANHTPVKKESILIERFAFNRTRHDIIPTSNIVELKHATVPRTHLDNFGIEGGRLYLEGKIYLYGIRKTTKYLDLGIAEFIQNASPDCVLLELCNERKYIINSADPDAEIKKKGYVRGKLGRLISSHGVLHAFLHVIFEIHEYRTAQDRSIAPNSILREASLEGRKMMGTKVYFVDRDYNISIERLIRSLSCWAKIKLLYQAIFWFNYDLTAKVRLDNSPLLVLSTNSIFQKVWGNERDQYMAKGIYEIYNEMFTKKINAARTGKVPMEGVNMIVITDITHLKGIQTYYGTNIDILKLIQLPQTNFGKYVMGTIIVGSYETDDYDLVHNNESLALYLPFRLASITQGTSLELQKRNFKRINGNCTIRLSSGKMMQKAFLSNTSLYDMLIQFQIDLSKEGTTPAILTFGKEIVGETALKETTLSDIGIHCEGSNLKYLEKVISDEQMNLLETRRNNCLETTRKLRDNFDNLVKSNLGREIQFKTESDKTEEVAKEESVEKESQPNKKPSLESVISNLSNHLEKELIEDTKLYFKQVKLTEKVYYGIQKNIYPFNGHKTTGFFKIAHPSKAAIVSRILKGMLIGKYLSMDLPSHMISEQLEPYIKEVLMVNTFLDHFIEATKNTDDFKGFENKNEQFNDLCFLFKDQITNKKEMEALDDFMSLFVNELKIKKVEIKTIPSDVTLFMEKYFETKTAWQGVFFKKDTHTPMEVDDEAFELGANEIAKLQKDLSNEVKKFSERSLVSNTYIAERNNMSRLNAYKHSVFRIQVNSDTFIQGCFKSTDNTKRLYEFVDSILINKDIKYDLALVPNIVVEKSNTNNFIHYDLAPKTTFHLRAGITINVENFGTIFDIENLRNVSNTEADHLSSNWLKENTLYKPFDPSNPNGVDQVSEKVSTSSNNKKELMFKKFLGKK</sequence>
<accession>A0AC35THH7</accession>
<reference evidence="2" key="1">
    <citation type="submission" date="2016-11" db="UniProtKB">
        <authorList>
            <consortium name="WormBaseParasite"/>
        </authorList>
    </citation>
    <scope>IDENTIFICATION</scope>
    <source>
        <strain evidence="2">KR3021</strain>
    </source>
</reference>
<proteinExistence type="predicted"/>
<organism evidence="1 2">
    <name type="scientific">Rhabditophanes sp. KR3021</name>
    <dbReference type="NCBI Taxonomy" id="114890"/>
    <lineage>
        <taxon>Eukaryota</taxon>
        <taxon>Metazoa</taxon>
        <taxon>Ecdysozoa</taxon>
        <taxon>Nematoda</taxon>
        <taxon>Chromadorea</taxon>
        <taxon>Rhabditida</taxon>
        <taxon>Tylenchina</taxon>
        <taxon>Panagrolaimomorpha</taxon>
        <taxon>Strongyloidoidea</taxon>
        <taxon>Alloionematidae</taxon>
        <taxon>Rhabditophanes</taxon>
    </lineage>
</organism>
<dbReference type="WBParaSite" id="RSKR_0000064100.1">
    <property type="protein sequence ID" value="RSKR_0000064100.1"/>
    <property type="gene ID" value="RSKR_0000064100"/>
</dbReference>
<evidence type="ECO:0000313" key="2">
    <source>
        <dbReference type="WBParaSite" id="RSKR_0000064100.1"/>
    </source>
</evidence>